<dbReference type="PANTHER" id="PTHR40788">
    <property type="entry name" value="CLR5 DOMAIN-CONTAINING PROTEIN-RELATED"/>
    <property type="match status" value="1"/>
</dbReference>
<feature type="compositionally biased region" description="Polar residues" evidence="1">
    <location>
        <begin position="755"/>
        <end position="764"/>
    </location>
</feature>
<gene>
    <name evidence="2" type="ORF">QC764_311000</name>
</gene>
<dbReference type="RefSeq" id="XP_062802284.1">
    <property type="nucleotide sequence ID" value="XM_062946210.1"/>
</dbReference>
<protein>
    <submittedName>
        <fullName evidence="2">Uncharacterized protein</fullName>
    </submittedName>
</protein>
<comment type="caution">
    <text evidence="2">The sequence shown here is derived from an EMBL/GenBank/DDBJ whole genome shotgun (WGS) entry which is preliminary data.</text>
</comment>
<evidence type="ECO:0000313" key="2">
    <source>
        <dbReference type="EMBL" id="KAK4678814.1"/>
    </source>
</evidence>
<organism evidence="2 3">
    <name type="scientific">Podospora pseudoanserina</name>
    <dbReference type="NCBI Taxonomy" id="2609844"/>
    <lineage>
        <taxon>Eukaryota</taxon>
        <taxon>Fungi</taxon>
        <taxon>Dikarya</taxon>
        <taxon>Ascomycota</taxon>
        <taxon>Pezizomycotina</taxon>
        <taxon>Sordariomycetes</taxon>
        <taxon>Sordariomycetidae</taxon>
        <taxon>Sordariales</taxon>
        <taxon>Podosporaceae</taxon>
        <taxon>Podospora</taxon>
    </lineage>
</organism>
<accession>A0ABR0IF60</accession>
<feature type="region of interest" description="Disordered" evidence="1">
    <location>
        <begin position="730"/>
        <end position="771"/>
    </location>
</feature>
<reference evidence="2 3" key="1">
    <citation type="journal article" date="2023" name="bioRxiv">
        <title>High-quality genome assemblies of four members of thePodospora anserinaspecies complex.</title>
        <authorList>
            <person name="Ament-Velasquez S.L."/>
            <person name="Vogan A.A."/>
            <person name="Wallerman O."/>
            <person name="Hartmann F."/>
            <person name="Gautier V."/>
            <person name="Silar P."/>
            <person name="Giraud T."/>
            <person name="Johannesson H."/>
        </authorList>
    </citation>
    <scope>NUCLEOTIDE SEQUENCE [LARGE SCALE GENOMIC DNA]</scope>
    <source>
        <strain evidence="2 3">CBS 124.78</strain>
    </source>
</reference>
<sequence length="882" mass="100268">TEDKRSKRTQFSLQYRRPREFTTLGPECTFPLPFQTQATSYFDQNFSVRHGEIMDDSDPDQIDYNDPACFSRLLGPGLSVPTYQSPAAVRKQARERSQTIHDTSAALRDVVIRHEDTIQKRWMKKSRQQRLKILLECWPGMAAIHRPDFDAFRKENGQLRSGGTRYRDHYLWPYINQEDLCKPKNILLLLNARARHHASAFAAADITAIRLGMTSTAIVPIYLNEYVMMLNGATDVDNYGKVIHWDDHEDAFDWMHTQKQFLPGEGLLVLEIQERILKFLLAFCKAVLRDIPVEALKSDTYQIQPEPHLKTEIETNGFDSLAVMAAEAPYRLPARIDFARIDLLLEAKVSAAKDHIWALREDPDYFANRVNDIKDHRQEMLKDTKGNIHPALRPGRQNILGARVVGNLIVEAYSELEIFAELHRQGKELRLLHEKYASQLSPSEDLPKELLGHILTFRYFLTQAAKGPLSQLLHNVSASPPLRRLFVRQPPPDATTSKIAIMSVNESKRTAVEGRLLWLLNTLWENGRRLFLAGMPLILDELQRFLEAEPEAANLVSSRIAEMISNASIISQCLSQLDQFQPWARSFENAEEDQLGEIQQKFTVWAKPLGNIIHGLQEQYLLPVADLASTSQKRFFYPVEKRRTKDTVEALRQAEGNLDRFWQVADKIVDSRCKHLEGTAARALFSGNRVLQRTPEWVPQTSTETPADKKVGPVETVDSVEELSKPLSTLYFGSNSGQRISQEPKSKTKTKTKGLPSSDQTAPLTTPLPIEASEPAPTIAVDPRSLKVFRTLFFNPGVTSSPGEIPWQDFVHAMTSTGLFAAEKLYGSAWQFQRLDSKSQTRIQFHQPHPSGKIPFTNARRMGRRLTRAFGWVGEMFVAKGE</sequence>
<feature type="non-terminal residue" evidence="2">
    <location>
        <position position="1"/>
    </location>
</feature>
<feature type="compositionally biased region" description="Polar residues" evidence="1">
    <location>
        <begin position="731"/>
        <end position="743"/>
    </location>
</feature>
<evidence type="ECO:0000313" key="3">
    <source>
        <dbReference type="Proteomes" id="UP001323617"/>
    </source>
</evidence>
<proteinExistence type="predicted"/>
<dbReference type="Proteomes" id="UP001323617">
    <property type="component" value="Unassembled WGS sequence"/>
</dbReference>
<evidence type="ECO:0000256" key="1">
    <source>
        <dbReference type="SAM" id="MobiDB-lite"/>
    </source>
</evidence>
<dbReference type="GeneID" id="87967075"/>
<dbReference type="EMBL" id="JAFFHC010000003">
    <property type="protein sequence ID" value="KAK4678814.1"/>
    <property type="molecule type" value="Genomic_DNA"/>
</dbReference>
<name>A0ABR0IF60_9PEZI</name>
<dbReference type="PANTHER" id="PTHR40788:SF2">
    <property type="entry name" value="CLR5 DOMAIN-CONTAINING PROTEIN"/>
    <property type="match status" value="1"/>
</dbReference>
<keyword evidence="3" id="KW-1185">Reference proteome</keyword>